<evidence type="ECO:0000313" key="1">
    <source>
        <dbReference type="EMBL" id="MQU33742.1"/>
    </source>
</evidence>
<reference evidence="1 2" key="1">
    <citation type="submission" date="2019-10" db="EMBL/GenBank/DDBJ databases">
        <title>Evaluation of single-gene subtyping targets for Pseudomonas.</title>
        <authorList>
            <person name="Reichler S.J."/>
            <person name="Orsi R.H."/>
            <person name="Wiedmann M."/>
            <person name="Martin N.H."/>
            <person name="Murphy S.I."/>
        </authorList>
    </citation>
    <scope>NUCLEOTIDE SEQUENCE [LARGE SCALE GENOMIC DNA]</scope>
    <source>
        <strain evidence="1 2">FSL R10-2107</strain>
    </source>
</reference>
<comment type="caution">
    <text evidence="1">The sequence shown here is derived from an EMBL/GenBank/DDBJ whole genome shotgun (WGS) entry which is preliminary data.</text>
</comment>
<dbReference type="RefSeq" id="WP_153351625.1">
    <property type="nucleotide sequence ID" value="NZ_JBQQLO010000140.1"/>
</dbReference>
<proteinExistence type="predicted"/>
<name>A0A7X1YAV9_9PSED</name>
<evidence type="ECO:0000313" key="2">
    <source>
        <dbReference type="Proteomes" id="UP000470186"/>
    </source>
</evidence>
<dbReference type="AlphaFoldDB" id="A0A7X1YAV9"/>
<sequence>MPKKLSKSRRKLLVQLEGILGKECYNGSIQNYGPGGSREAEGRSFRYPLTVRETDGEKQKIRSFTIPENISDEAVRSGYYAFGANQLDVMSGIERILSFLEEKHGLVIRD</sequence>
<dbReference type="Proteomes" id="UP000470186">
    <property type="component" value="Unassembled WGS sequence"/>
</dbReference>
<accession>A0A7X1YAV9</accession>
<dbReference type="EMBL" id="WIVX01000126">
    <property type="protein sequence ID" value="MQU33742.1"/>
    <property type="molecule type" value="Genomic_DNA"/>
</dbReference>
<organism evidence="1 2">
    <name type="scientific">Pseudomonas helleri</name>
    <dbReference type="NCBI Taxonomy" id="1608996"/>
    <lineage>
        <taxon>Bacteria</taxon>
        <taxon>Pseudomonadati</taxon>
        <taxon>Pseudomonadota</taxon>
        <taxon>Gammaproteobacteria</taxon>
        <taxon>Pseudomonadales</taxon>
        <taxon>Pseudomonadaceae</taxon>
        <taxon>Pseudomonas</taxon>
    </lineage>
</organism>
<protein>
    <submittedName>
        <fullName evidence="1">Uncharacterized protein</fullName>
    </submittedName>
</protein>
<keyword evidence="2" id="KW-1185">Reference proteome</keyword>
<gene>
    <name evidence="1" type="ORF">GHO30_20545</name>
</gene>